<dbReference type="Pfam" id="PF04230">
    <property type="entry name" value="PS_pyruv_trans"/>
    <property type="match status" value="1"/>
</dbReference>
<reference evidence="2 3" key="1">
    <citation type="journal article" date="2015" name="Stand. Genomic Sci.">
        <title>Genomic Encyclopedia of Bacterial and Archaeal Type Strains, Phase III: the genomes of soil and plant-associated and newly described type strains.</title>
        <authorList>
            <person name="Whitman W.B."/>
            <person name="Woyke T."/>
            <person name="Klenk H.P."/>
            <person name="Zhou Y."/>
            <person name="Lilburn T.G."/>
            <person name="Beck B.J."/>
            <person name="De Vos P."/>
            <person name="Vandamme P."/>
            <person name="Eisen J.A."/>
            <person name="Garrity G."/>
            <person name="Hugenholtz P."/>
            <person name="Kyrpides N.C."/>
        </authorList>
    </citation>
    <scope>NUCLEOTIDE SEQUENCE [LARGE SCALE GENOMIC DNA]</scope>
    <source>
        <strain evidence="2 3">ASC-9842</strain>
    </source>
</reference>
<name>A0A4Q7S965_9BURK</name>
<organism evidence="2 3">
    <name type="scientific">Cupriavidus agavae</name>
    <dbReference type="NCBI Taxonomy" id="1001822"/>
    <lineage>
        <taxon>Bacteria</taxon>
        <taxon>Pseudomonadati</taxon>
        <taxon>Pseudomonadota</taxon>
        <taxon>Betaproteobacteria</taxon>
        <taxon>Burkholderiales</taxon>
        <taxon>Burkholderiaceae</taxon>
        <taxon>Cupriavidus</taxon>
    </lineage>
</organism>
<dbReference type="Proteomes" id="UP000291078">
    <property type="component" value="Unassembled WGS sequence"/>
</dbReference>
<keyword evidence="2" id="KW-0808">Transferase</keyword>
<dbReference type="AlphaFoldDB" id="A0A4Q7S965"/>
<dbReference type="GO" id="GO:0016740">
    <property type="term" value="F:transferase activity"/>
    <property type="evidence" value="ECO:0007669"/>
    <property type="project" value="UniProtKB-KW"/>
</dbReference>
<dbReference type="InterPro" id="IPR007345">
    <property type="entry name" value="Polysacch_pyruvyl_Trfase"/>
</dbReference>
<feature type="domain" description="Polysaccharide pyruvyl transferase" evidence="1">
    <location>
        <begin position="16"/>
        <end position="316"/>
    </location>
</feature>
<keyword evidence="3" id="KW-1185">Reference proteome</keyword>
<accession>A0A4Q7S965</accession>
<evidence type="ECO:0000259" key="1">
    <source>
        <dbReference type="Pfam" id="PF04230"/>
    </source>
</evidence>
<proteinExistence type="predicted"/>
<comment type="caution">
    <text evidence="2">The sequence shown here is derived from an EMBL/GenBank/DDBJ whole genome shotgun (WGS) entry which is preliminary data.</text>
</comment>
<evidence type="ECO:0000313" key="3">
    <source>
        <dbReference type="Proteomes" id="UP000291078"/>
    </source>
</evidence>
<dbReference type="RefSeq" id="WP_130390330.1">
    <property type="nucleotide sequence ID" value="NZ_SGXM01000001.1"/>
</dbReference>
<dbReference type="OrthoDB" id="3733126at2"/>
<dbReference type="PANTHER" id="PTHR36836:SF1">
    <property type="entry name" value="COLANIC ACID BIOSYNTHESIS PROTEIN WCAK"/>
    <property type="match status" value="1"/>
</dbReference>
<protein>
    <submittedName>
        <fullName evidence="2">Polysaccharide pyruvyl transferase WcaK-like protein</fullName>
    </submittedName>
</protein>
<sequence length="396" mass="42266">MSRSRVTLLHAYSRRNSGDGLLVDISARLIREALGGQAEITLVASDPQSFADFGRVVPAPVIASAGWRRLWTCGATLAAIPTADVRALRRLLGGSDLIVGVGGGYLRARTDIEALKLHAGHMVQLGAAAESGVPAVYLPQSIGPALAAFGPLAAGLSGALAHHLGGLHRVHVRDGRSLEWLARLGNVRRAPDLAVLALGNQLASATPDATPTTVRHVAMVLREAPAWGAARRQEYRAQTRRLIDLLGRECRISFAVQSAVRGNDDARYYRSLGIEPAGTLRDLLRNDRPDAVVSVRLHGALESVLAGVPAFHLSYERKGFGAYEDLGLPEWVANANDFDPLAVLQTVLAPGAADAFHRSLRRRTAHHQAAWGELVDTLRHARDVSGGGHARRAGPC</sequence>
<dbReference type="EMBL" id="SGXM01000001">
    <property type="protein sequence ID" value="RZT42330.1"/>
    <property type="molecule type" value="Genomic_DNA"/>
</dbReference>
<evidence type="ECO:0000313" key="2">
    <source>
        <dbReference type="EMBL" id="RZT42330.1"/>
    </source>
</evidence>
<dbReference type="PANTHER" id="PTHR36836">
    <property type="entry name" value="COLANIC ACID BIOSYNTHESIS PROTEIN WCAK"/>
    <property type="match status" value="1"/>
</dbReference>
<gene>
    <name evidence="2" type="ORF">EV147_1360</name>
</gene>